<proteinExistence type="evidence at transcript level"/>
<feature type="disulfide bond" evidence="1">
    <location>
        <begin position="86"/>
        <end position="92"/>
    </location>
</feature>
<dbReference type="FunFam" id="2.60.110.10:FF:000004">
    <property type="entry name" value="THAUMATIN-LIKE PROTEIN 1"/>
    <property type="match status" value="1"/>
</dbReference>
<evidence type="ECO:0000256" key="2">
    <source>
        <dbReference type="SAM" id="SignalP"/>
    </source>
</evidence>
<dbReference type="PANTHER" id="PTHR31048">
    <property type="entry name" value="OS03G0233200 PROTEIN"/>
    <property type="match status" value="1"/>
</dbReference>
<evidence type="ECO:0000256" key="1">
    <source>
        <dbReference type="PIRSR" id="PIRSR002703-1"/>
    </source>
</evidence>
<feature type="disulfide bond" evidence="1">
    <location>
        <begin position="27"/>
        <end position="249"/>
    </location>
</feature>
<dbReference type="PROSITE" id="PS51367">
    <property type="entry name" value="THAUMATIN_2"/>
    <property type="match status" value="1"/>
</dbReference>
<dbReference type="Pfam" id="PF00314">
    <property type="entry name" value="Thaumatin"/>
    <property type="match status" value="1"/>
</dbReference>
<dbReference type="PIRSF" id="PIRSF002703">
    <property type="entry name" value="Thaumatin"/>
    <property type="match status" value="1"/>
</dbReference>
<reference evidence="3" key="1">
    <citation type="submission" date="2009-06" db="EMBL/GenBank/DDBJ databases">
        <title>A full-length cDNA resource of the pea aphid, Acyrthosiphon pisum.</title>
        <authorList>
            <person name="Shigenobu S."/>
            <person name="Nakabachi A."/>
            <person name="Richards S."/>
        </authorList>
    </citation>
    <scope>NUCLEOTIDE SEQUENCE</scope>
    <source>
        <strain evidence="3">LSR1</strain>
        <tissue evidence="3">Whole body</tissue>
    </source>
</reference>
<dbReference type="OMA" id="YNRCGET"/>
<dbReference type="InParanoid" id="C4WWA7"/>
<keyword evidence="2" id="KW-0732">Signal</keyword>
<dbReference type="EMBL" id="AK341950">
    <property type="protein sequence ID" value="BAH72177.1"/>
    <property type="molecule type" value="mRNA"/>
</dbReference>
<dbReference type="eggNOG" id="ENOG502QUID">
    <property type="taxonomic scope" value="Eukaryota"/>
</dbReference>
<dbReference type="OrthoDB" id="430315at2759"/>
<feature type="disulfide bond" evidence="1">
    <location>
        <begin position="181"/>
        <end position="190"/>
    </location>
</feature>
<evidence type="ECO:0000313" key="3">
    <source>
        <dbReference type="EMBL" id="BAH72177.1"/>
    </source>
</evidence>
<evidence type="ECO:0000313" key="4">
    <source>
        <dbReference type="EnsemblMetazoa" id="NP_001155516.1"/>
    </source>
</evidence>
<gene>
    <name evidence="3" type="primary">ACYPI003287</name>
    <name evidence="4" type="synonym">100162111</name>
</gene>
<reference evidence="4" key="3">
    <citation type="submission" date="2022-06" db="UniProtKB">
        <authorList>
            <consortium name="EnsemblMetazoa"/>
        </authorList>
    </citation>
    <scope>IDENTIFICATION</scope>
</reference>
<name>C4WWA7_ACYPI</name>
<dbReference type="SMART" id="SM00205">
    <property type="entry name" value="THN"/>
    <property type="match status" value="1"/>
</dbReference>
<dbReference type="SUPFAM" id="SSF49870">
    <property type="entry name" value="Osmotin, thaumatin-like protein"/>
    <property type="match status" value="1"/>
</dbReference>
<sequence>MDLKFVLFFVQLTVVTKAHLIRIKNNCSFTVWPGIQGDPEHEHLLNGGFLLDAYKTHTFNTPRNWAGRIWGRTNCDSQGKCETGDCGNKIHCSGSRAVPPASFAEMKFTRSDGLDFYHVSMLEGYNLPIRMMPTRYFTYTKKGKYDCKPAECVPDLNSVCPSELAVRAADGSSVVACHSACSQFNTDAYCCLGAYNTQSTCKISSWPKNYNPAFFKKACPNAHSHAFDASTSSFTCRGTAITKYDIIFCPY</sequence>
<feature type="disulfide bond" evidence="1">
    <location>
        <begin position="147"/>
        <end position="236"/>
    </location>
</feature>
<feature type="signal peptide" evidence="2">
    <location>
        <begin position="1"/>
        <end position="18"/>
    </location>
</feature>
<dbReference type="InterPro" id="IPR037176">
    <property type="entry name" value="Osmotin/thaumatin-like_sf"/>
</dbReference>
<dbReference type="InterPro" id="IPR001938">
    <property type="entry name" value="Thaumatin"/>
</dbReference>
<dbReference type="STRING" id="7029.C4WWA7"/>
<feature type="chain" id="PRO_5010960824" evidence="2">
    <location>
        <begin position="19"/>
        <end position="251"/>
    </location>
</feature>
<accession>C4WWA7</accession>
<evidence type="ECO:0000313" key="5">
    <source>
        <dbReference type="Proteomes" id="UP000007819"/>
    </source>
</evidence>
<feature type="disulfide bond" evidence="1">
    <location>
        <begin position="160"/>
        <end position="177"/>
    </location>
</feature>
<dbReference type="HOGENOM" id="CLU_043181_0_1_1"/>
<feature type="disulfide bond" evidence="1">
    <location>
        <begin position="75"/>
        <end position="81"/>
    </location>
</feature>
<dbReference type="Proteomes" id="UP000007819">
    <property type="component" value="Chromosome A1"/>
</dbReference>
<organism evidence="3">
    <name type="scientific">Acyrthosiphon pisum</name>
    <name type="common">Pea aphid</name>
    <dbReference type="NCBI Taxonomy" id="7029"/>
    <lineage>
        <taxon>Eukaryota</taxon>
        <taxon>Metazoa</taxon>
        <taxon>Ecdysozoa</taxon>
        <taxon>Arthropoda</taxon>
        <taxon>Hexapoda</taxon>
        <taxon>Insecta</taxon>
        <taxon>Pterygota</taxon>
        <taxon>Neoptera</taxon>
        <taxon>Paraneoptera</taxon>
        <taxon>Hemiptera</taxon>
        <taxon>Sternorrhyncha</taxon>
        <taxon>Aphidomorpha</taxon>
        <taxon>Aphidoidea</taxon>
        <taxon>Aphididae</taxon>
        <taxon>Macrosiphini</taxon>
        <taxon>Acyrthosiphon</taxon>
    </lineage>
</organism>
<dbReference type="CDD" id="cd09218">
    <property type="entry name" value="TLP-PA"/>
    <property type="match status" value="1"/>
</dbReference>
<dbReference type="KEGG" id="api:100162111"/>
<dbReference type="PRINTS" id="PR00347">
    <property type="entry name" value="THAUMATIN"/>
</dbReference>
<feature type="disulfide bond" evidence="1">
    <location>
        <begin position="191"/>
        <end position="201"/>
    </location>
</feature>
<dbReference type="Gene3D" id="2.60.110.10">
    <property type="entry name" value="Thaumatin"/>
    <property type="match status" value="1"/>
</dbReference>
<reference evidence="5" key="2">
    <citation type="submission" date="2010-06" db="EMBL/GenBank/DDBJ databases">
        <authorList>
            <person name="Jiang H."/>
            <person name="Abraham K."/>
            <person name="Ali S."/>
            <person name="Alsbrooks S.L."/>
            <person name="Anim B.N."/>
            <person name="Anosike U.S."/>
            <person name="Attaway T."/>
            <person name="Bandaranaike D.P."/>
            <person name="Battles P.K."/>
            <person name="Bell S.N."/>
            <person name="Bell A.V."/>
            <person name="Beltran B."/>
            <person name="Bickham C."/>
            <person name="Bustamante Y."/>
            <person name="Caleb T."/>
            <person name="Canada A."/>
            <person name="Cardenas V."/>
            <person name="Carter K."/>
            <person name="Chacko J."/>
            <person name="Chandrabose M.N."/>
            <person name="Chavez D."/>
            <person name="Chavez A."/>
            <person name="Chen L."/>
            <person name="Chu H.-S."/>
            <person name="Claassen K.J."/>
            <person name="Cockrell R."/>
            <person name="Collins M."/>
            <person name="Cooper J.A."/>
            <person name="Cree A."/>
            <person name="Curry S.M."/>
            <person name="Da Y."/>
            <person name="Dao M.D."/>
            <person name="Das B."/>
            <person name="Davila M.-L."/>
            <person name="Davy-Carroll L."/>
            <person name="Denson S."/>
            <person name="Dinh H."/>
            <person name="Ebong V.E."/>
            <person name="Edwards J.R."/>
            <person name="Egan A."/>
            <person name="El-Daye J."/>
            <person name="Escobedo L."/>
            <person name="Fernandez S."/>
            <person name="Fernando P.R."/>
            <person name="Flagg N."/>
            <person name="Forbes L.D."/>
            <person name="Fowler R.G."/>
            <person name="Fu Q."/>
            <person name="Gabisi R.A."/>
            <person name="Ganer J."/>
            <person name="Garbino Pronczuk A."/>
            <person name="Garcia R.M."/>
            <person name="Garner T."/>
            <person name="Garrett T.E."/>
            <person name="Gonzalez D.A."/>
            <person name="Hamid H."/>
            <person name="Hawkins E.S."/>
            <person name="Hirani K."/>
            <person name="Hogues M.E."/>
            <person name="Hollins B."/>
            <person name="Hsiao C.-H."/>
            <person name="Jabil R."/>
            <person name="James M.L."/>
            <person name="Jhangiani S.N."/>
            <person name="Johnson B."/>
            <person name="Johnson Q."/>
            <person name="Joshi V."/>
            <person name="Kalu J.B."/>
            <person name="Kam C."/>
            <person name="Kashfia A."/>
            <person name="Keebler J."/>
            <person name="Kisamo H."/>
            <person name="Kovar C.L."/>
            <person name="Lago L.A."/>
            <person name="Lai C.-Y."/>
            <person name="Laidlaw J."/>
            <person name="Lara F."/>
            <person name="Le T.-K."/>
            <person name="Lee S.L."/>
            <person name="Legall F.H."/>
            <person name="Lemon S.J."/>
            <person name="Lewis L.R."/>
            <person name="Li B."/>
            <person name="Liu Y."/>
            <person name="Liu Y.-S."/>
            <person name="Lopez J."/>
            <person name="Lozado R.J."/>
            <person name="Lu J."/>
            <person name="Madu R.C."/>
            <person name="Maheshwari M."/>
            <person name="Maheshwari R."/>
            <person name="Malloy K."/>
            <person name="Martinez E."/>
            <person name="Mathew T."/>
            <person name="Mercado I.C."/>
            <person name="Mercado C."/>
            <person name="Meyer B."/>
            <person name="Montgomery K."/>
            <person name="Morgan M.B."/>
            <person name="Munidasa M."/>
            <person name="Nazareth L.V."/>
            <person name="Nelson J."/>
            <person name="Ng B.M."/>
            <person name="Nguyen N.B."/>
            <person name="Nguyen P.Q."/>
            <person name="Nguyen T."/>
            <person name="Obregon M."/>
            <person name="Okwuonu G.O."/>
            <person name="Onwere C.G."/>
            <person name="Orozco G."/>
            <person name="Parra A."/>
            <person name="Patel S."/>
            <person name="Patil S."/>
            <person name="Perez A."/>
            <person name="Perez Y."/>
            <person name="Pham C."/>
            <person name="Primus E.L."/>
            <person name="Pu L.-L."/>
            <person name="Puazo M."/>
            <person name="Qin X."/>
            <person name="Quiroz J.B."/>
            <person name="Reese J."/>
            <person name="Richards S."/>
            <person name="Rives C.M."/>
            <person name="Robberts R."/>
            <person name="Ruiz S.J."/>
            <person name="Ruiz M.J."/>
            <person name="Santibanez J."/>
            <person name="Schneider B.W."/>
            <person name="Sisson I."/>
            <person name="Smith M."/>
            <person name="Sodergren E."/>
            <person name="Song X.-Z."/>
            <person name="Song B.B."/>
            <person name="Summersgill H."/>
            <person name="Thelus R."/>
            <person name="Thornton R.D."/>
            <person name="Trejos Z.Y."/>
            <person name="Usmani K."/>
            <person name="Vattathil S."/>
            <person name="Villasana D."/>
            <person name="Walker D.L."/>
            <person name="Wang S."/>
            <person name="Wang K."/>
            <person name="White C.S."/>
            <person name="Williams A.C."/>
            <person name="Williamson J."/>
            <person name="Wilson K."/>
            <person name="Woghiren I.O."/>
            <person name="Woodworth J.R."/>
            <person name="Worley K.C."/>
            <person name="Wright R.A."/>
            <person name="Wu W."/>
            <person name="Young L."/>
            <person name="Zhang L."/>
            <person name="Zhang J."/>
            <person name="Zhu Y."/>
            <person name="Muzny D.M."/>
            <person name="Weinstock G."/>
            <person name="Gibbs R.A."/>
        </authorList>
    </citation>
    <scope>NUCLEOTIDE SEQUENCE [LARGE SCALE GENOMIC DNA]</scope>
    <source>
        <strain evidence="5">LSR1</strain>
    </source>
</reference>
<protein>
    <submittedName>
        <fullName evidence="3">ACYPI003287 protein</fullName>
    </submittedName>
</protein>
<keyword evidence="5" id="KW-1185">Reference proteome</keyword>
<dbReference type="EnsemblMetazoa" id="NM_001162044.1">
    <property type="protein sequence ID" value="NP_001155516.1"/>
    <property type="gene ID" value="LOC100162111"/>
</dbReference>
<feature type="disulfide bond" evidence="1">
    <location>
        <begin position="152"/>
        <end position="219"/>
    </location>
</feature>
<dbReference type="AlphaFoldDB" id="C4WWA7"/>
<keyword evidence="1" id="KW-1015">Disulfide bond</keyword>